<reference evidence="4" key="1">
    <citation type="submission" date="2022-07" db="EMBL/GenBank/DDBJ databases">
        <authorList>
            <person name="Macas J."/>
            <person name="Novak P."/>
            <person name="Neumann P."/>
        </authorList>
    </citation>
    <scope>NUCLEOTIDE SEQUENCE</scope>
</reference>
<keyword evidence="1" id="KW-0479">Metal-binding</keyword>
<dbReference type="InterPro" id="IPR015800">
    <property type="entry name" value="Cu_amine_oxidase_N2"/>
</dbReference>
<feature type="non-terminal residue" evidence="4">
    <location>
        <position position="215"/>
    </location>
</feature>
<feature type="domain" description="Copper amine oxidase N3-terminal" evidence="3">
    <location>
        <begin position="120"/>
        <end position="212"/>
    </location>
</feature>
<dbReference type="EMBL" id="CAMAPF010000055">
    <property type="protein sequence ID" value="CAH9085814.1"/>
    <property type="molecule type" value="Genomic_DNA"/>
</dbReference>
<dbReference type="GO" id="GO:0048038">
    <property type="term" value="F:quinone binding"/>
    <property type="evidence" value="ECO:0007669"/>
    <property type="project" value="InterPro"/>
</dbReference>
<evidence type="ECO:0000259" key="2">
    <source>
        <dbReference type="Pfam" id="PF02727"/>
    </source>
</evidence>
<dbReference type="InterPro" id="IPR000269">
    <property type="entry name" value="Cu_amine_oxidase"/>
</dbReference>
<organism evidence="4 5">
    <name type="scientific">Cuscuta epithymum</name>
    <dbReference type="NCBI Taxonomy" id="186058"/>
    <lineage>
        <taxon>Eukaryota</taxon>
        <taxon>Viridiplantae</taxon>
        <taxon>Streptophyta</taxon>
        <taxon>Embryophyta</taxon>
        <taxon>Tracheophyta</taxon>
        <taxon>Spermatophyta</taxon>
        <taxon>Magnoliopsida</taxon>
        <taxon>eudicotyledons</taxon>
        <taxon>Gunneridae</taxon>
        <taxon>Pentapetalae</taxon>
        <taxon>asterids</taxon>
        <taxon>lamiids</taxon>
        <taxon>Solanales</taxon>
        <taxon>Convolvulaceae</taxon>
        <taxon>Cuscuteae</taxon>
        <taxon>Cuscuta</taxon>
        <taxon>Cuscuta subgen. Cuscuta</taxon>
    </lineage>
</organism>
<comment type="PTM">
    <text evidence="1">Topaquinone (TPQ) is generated by copper-dependent autoxidation of a specific tyrosyl residue.</text>
</comment>
<gene>
    <name evidence="4" type="ORF">CEPIT_LOCUS9569</name>
</gene>
<dbReference type="GO" id="GO:0005507">
    <property type="term" value="F:copper ion binding"/>
    <property type="evidence" value="ECO:0007669"/>
    <property type="project" value="InterPro"/>
</dbReference>
<dbReference type="InterPro" id="IPR016182">
    <property type="entry name" value="Cu_amine_oxidase_N-reg"/>
</dbReference>
<dbReference type="Pfam" id="PF02728">
    <property type="entry name" value="Cu_amine_oxidN3"/>
    <property type="match status" value="1"/>
</dbReference>
<evidence type="ECO:0000259" key="3">
    <source>
        <dbReference type="Pfam" id="PF02728"/>
    </source>
</evidence>
<evidence type="ECO:0000313" key="4">
    <source>
        <dbReference type="EMBL" id="CAH9085814.1"/>
    </source>
</evidence>
<keyword evidence="1" id="KW-0560">Oxidoreductase</keyword>
<dbReference type="Gene3D" id="3.10.450.40">
    <property type="match status" value="2"/>
</dbReference>
<keyword evidence="1" id="KW-0186">Copper</keyword>
<dbReference type="Proteomes" id="UP001152523">
    <property type="component" value="Unassembled WGS sequence"/>
</dbReference>
<evidence type="ECO:0000313" key="5">
    <source>
        <dbReference type="Proteomes" id="UP001152523"/>
    </source>
</evidence>
<name>A0AAV0CW08_9ASTE</name>
<accession>A0AAV0CW08</accession>
<evidence type="ECO:0000256" key="1">
    <source>
        <dbReference type="RuleBase" id="RU000672"/>
    </source>
</evidence>
<comment type="cofactor">
    <cofactor evidence="1">
        <name>Cu cation</name>
        <dbReference type="ChEBI" id="CHEBI:23378"/>
    </cofactor>
    <text evidence="1">Contains 1 topaquinone per subunit.</text>
</comment>
<dbReference type="AlphaFoldDB" id="A0AAV0CW08"/>
<dbReference type="PANTHER" id="PTHR10638:SF40">
    <property type="entry name" value="PRIMARY AMINE OXIDASE 1"/>
    <property type="match status" value="1"/>
</dbReference>
<proteinExistence type="inferred from homology"/>
<dbReference type="PANTHER" id="PTHR10638">
    <property type="entry name" value="COPPER AMINE OXIDASE"/>
    <property type="match status" value="1"/>
</dbReference>
<keyword evidence="5" id="KW-1185">Reference proteome</keyword>
<dbReference type="GO" id="GO:0009308">
    <property type="term" value="P:amine metabolic process"/>
    <property type="evidence" value="ECO:0007669"/>
    <property type="project" value="UniProtKB-UniRule"/>
</dbReference>
<dbReference type="GO" id="GO:0008131">
    <property type="term" value="F:primary methylamine oxidase activity"/>
    <property type="evidence" value="ECO:0007669"/>
    <property type="project" value="InterPro"/>
</dbReference>
<comment type="caution">
    <text evidence="4">The sequence shown here is derived from an EMBL/GenBank/DDBJ whole genome shotgun (WGS) entry which is preliminary data.</text>
</comment>
<protein>
    <recommendedName>
        <fullName evidence="1">Amine oxidase</fullName>
        <ecNumber evidence="1">1.4.3.-</ecNumber>
    </recommendedName>
</protein>
<comment type="similarity">
    <text evidence="1">Belongs to the copper/topaquinone oxidase family.</text>
</comment>
<dbReference type="EC" id="1.4.3.-" evidence="1"/>
<sequence length="215" mass="23604">MAIQILGILQTFPTIFVIWTAFARTCISHPLDALSPEEINQTSVIVLGLHPSATFHYVDLEEPEKNDVIDLLSSSSQPKSLPYRKARAVVRANNETREIVVDLIAGSIVSNEVHGGHGFPPFTADEVVSASRLTLTYPKFQESITQRGLNISQVTCIPVTTGWYGENGGRRVLKSSCYSREGTTNYWTRPIAGITALVDVESMTVVNYTDSGMSK</sequence>
<keyword evidence="1" id="KW-0801">TPQ</keyword>
<dbReference type="Pfam" id="PF02727">
    <property type="entry name" value="Cu_amine_oxidN2"/>
    <property type="match status" value="1"/>
</dbReference>
<dbReference type="SUPFAM" id="SSF54416">
    <property type="entry name" value="Amine oxidase N-terminal region"/>
    <property type="match status" value="2"/>
</dbReference>
<feature type="domain" description="Copper amine oxidase N2-terminal" evidence="2">
    <location>
        <begin position="29"/>
        <end position="111"/>
    </location>
</feature>
<dbReference type="InterPro" id="IPR015802">
    <property type="entry name" value="Cu_amine_oxidase_N3"/>
</dbReference>